<dbReference type="PRINTS" id="PR00145">
    <property type="entry name" value="ARGSUCLYASE"/>
</dbReference>
<dbReference type="InterPro" id="IPR008948">
    <property type="entry name" value="L-Aspartase-like"/>
</dbReference>
<dbReference type="PRINTS" id="PR00149">
    <property type="entry name" value="FUMRATELYASE"/>
</dbReference>
<gene>
    <name evidence="3" type="ORF">KIW84_070195</name>
</gene>
<dbReference type="PANTHER" id="PTHR43814:SF1">
    <property type="entry name" value="ARGININOSUCCINATE LYASE"/>
    <property type="match status" value="1"/>
</dbReference>
<dbReference type="Proteomes" id="UP001058974">
    <property type="component" value="Chromosome 7"/>
</dbReference>
<sequence>MKGRNERLIQNKGLRTDYSRVPTGMQDSDGPLLSDEDINPYFPNAERQHNITIDGVGISYLYVIERDAGRLIDCRARMKFSPLGACALAGTGLPIDRFMTSDALGFTAPMRNSIDAVSDRDFLLEFLSANAITAVHLSRLGEEWVLWASEEFGFITPSDSVSTGSSIMPQKKNPDPMELVRGKSGRVIGGLEDEEPVFDSVRAILGMLEVSAEFAMNITFNRERIQKSLPAGFPGATTLADYLVKKVKVGLRWSHVKDVFGGLKMNGYCRMISRHIEF</sequence>
<dbReference type="Pfam" id="PF00206">
    <property type="entry name" value="Lyase_1"/>
    <property type="match status" value="1"/>
</dbReference>
<dbReference type="GO" id="GO:0005829">
    <property type="term" value="C:cytosol"/>
    <property type="evidence" value="ECO:0007669"/>
    <property type="project" value="TreeGrafter"/>
</dbReference>
<accession>A0A9D4ZRJ6</accession>
<organism evidence="3 4">
    <name type="scientific">Pisum sativum</name>
    <name type="common">Garden pea</name>
    <name type="synonym">Lathyrus oleraceus</name>
    <dbReference type="NCBI Taxonomy" id="3888"/>
    <lineage>
        <taxon>Eukaryota</taxon>
        <taxon>Viridiplantae</taxon>
        <taxon>Streptophyta</taxon>
        <taxon>Embryophyta</taxon>
        <taxon>Tracheophyta</taxon>
        <taxon>Spermatophyta</taxon>
        <taxon>Magnoliopsida</taxon>
        <taxon>eudicotyledons</taxon>
        <taxon>Gunneridae</taxon>
        <taxon>Pentapetalae</taxon>
        <taxon>rosids</taxon>
        <taxon>fabids</taxon>
        <taxon>Fabales</taxon>
        <taxon>Fabaceae</taxon>
        <taxon>Papilionoideae</taxon>
        <taxon>50 kb inversion clade</taxon>
        <taxon>NPAAA clade</taxon>
        <taxon>Hologalegina</taxon>
        <taxon>IRL clade</taxon>
        <taxon>Fabeae</taxon>
        <taxon>Lathyrus</taxon>
    </lineage>
</organism>
<comment type="caution">
    <text evidence="3">The sequence shown here is derived from an EMBL/GenBank/DDBJ whole genome shotgun (WGS) entry which is preliminary data.</text>
</comment>
<evidence type="ECO:0000313" key="3">
    <source>
        <dbReference type="EMBL" id="KAI5382672.1"/>
    </source>
</evidence>
<dbReference type="SUPFAM" id="SSF48557">
    <property type="entry name" value="L-aspartase-like"/>
    <property type="match status" value="1"/>
</dbReference>
<dbReference type="InterPro" id="IPR000362">
    <property type="entry name" value="Fumarate_lyase_fam"/>
</dbReference>
<name>A0A9D4ZRJ6_PEA</name>
<dbReference type="InterPro" id="IPR020557">
    <property type="entry name" value="Fumarate_lyase_CS"/>
</dbReference>
<feature type="domain" description="Fumarate lyase N-terminal" evidence="2">
    <location>
        <begin position="59"/>
        <end position="189"/>
    </location>
</feature>
<dbReference type="Gene3D" id="1.10.275.10">
    <property type="entry name" value="Fumarase/aspartase (N-terminal domain)"/>
    <property type="match status" value="1"/>
</dbReference>
<proteinExistence type="inferred from homology"/>
<dbReference type="EMBL" id="JAMSHJ010000007">
    <property type="protein sequence ID" value="KAI5382672.1"/>
    <property type="molecule type" value="Genomic_DNA"/>
</dbReference>
<dbReference type="InterPro" id="IPR024083">
    <property type="entry name" value="Fumarase/histidase_N"/>
</dbReference>
<dbReference type="PANTHER" id="PTHR43814">
    <property type="entry name" value="ARGININOSUCCINATE LYASE"/>
    <property type="match status" value="1"/>
</dbReference>
<evidence type="ECO:0000259" key="2">
    <source>
        <dbReference type="Pfam" id="PF00206"/>
    </source>
</evidence>
<reference evidence="3 4" key="1">
    <citation type="journal article" date="2022" name="Nat. Genet.">
        <title>Improved pea reference genome and pan-genome highlight genomic features and evolutionary characteristics.</title>
        <authorList>
            <person name="Yang T."/>
            <person name="Liu R."/>
            <person name="Luo Y."/>
            <person name="Hu S."/>
            <person name="Wang D."/>
            <person name="Wang C."/>
            <person name="Pandey M.K."/>
            <person name="Ge S."/>
            <person name="Xu Q."/>
            <person name="Li N."/>
            <person name="Li G."/>
            <person name="Huang Y."/>
            <person name="Saxena R.K."/>
            <person name="Ji Y."/>
            <person name="Li M."/>
            <person name="Yan X."/>
            <person name="He Y."/>
            <person name="Liu Y."/>
            <person name="Wang X."/>
            <person name="Xiang C."/>
            <person name="Varshney R.K."/>
            <person name="Ding H."/>
            <person name="Gao S."/>
            <person name="Zong X."/>
        </authorList>
    </citation>
    <scope>NUCLEOTIDE SEQUENCE [LARGE SCALE GENOMIC DNA]</scope>
    <source>
        <strain evidence="3 4">cv. Zhongwan 6</strain>
    </source>
</reference>
<dbReference type="InterPro" id="IPR009049">
    <property type="entry name" value="Argininosuccinate_lyase"/>
</dbReference>
<evidence type="ECO:0000313" key="4">
    <source>
        <dbReference type="Proteomes" id="UP001058974"/>
    </source>
</evidence>
<dbReference type="Gene3D" id="1.20.200.10">
    <property type="entry name" value="Fumarase/aspartase (Central domain)"/>
    <property type="match status" value="2"/>
</dbReference>
<dbReference type="PROSITE" id="PS00163">
    <property type="entry name" value="FUMARATE_LYASES"/>
    <property type="match status" value="1"/>
</dbReference>
<protein>
    <recommendedName>
        <fullName evidence="2">Fumarate lyase N-terminal domain-containing protein</fullName>
    </recommendedName>
</protein>
<comment type="similarity">
    <text evidence="1">Belongs to the lyase 1 family. Argininosuccinate lyase subfamily.</text>
</comment>
<keyword evidence="4" id="KW-1185">Reference proteome</keyword>
<dbReference type="AlphaFoldDB" id="A0A9D4ZRJ6"/>
<dbReference type="GO" id="GO:0042450">
    <property type="term" value="P:L-arginine biosynthetic process via ornithine"/>
    <property type="evidence" value="ECO:0007669"/>
    <property type="project" value="InterPro"/>
</dbReference>
<dbReference type="Gene3D" id="1.10.40.30">
    <property type="entry name" value="Fumarase/aspartase (C-terminal domain)"/>
    <property type="match status" value="1"/>
</dbReference>
<dbReference type="InterPro" id="IPR022761">
    <property type="entry name" value="Fumarate_lyase_N"/>
</dbReference>
<dbReference type="Gramene" id="Psat07G0019500-T1">
    <property type="protein sequence ID" value="KAI5382672.1"/>
    <property type="gene ID" value="KIW84_070195"/>
</dbReference>
<dbReference type="GO" id="GO:0004056">
    <property type="term" value="F:argininosuccinate lyase activity"/>
    <property type="evidence" value="ECO:0007669"/>
    <property type="project" value="InterPro"/>
</dbReference>
<evidence type="ECO:0000256" key="1">
    <source>
        <dbReference type="ARBA" id="ARBA00010755"/>
    </source>
</evidence>